<dbReference type="OrthoDB" id="5149081at2759"/>
<dbReference type="InterPro" id="IPR013762">
    <property type="entry name" value="Integrase-like_cat_sf"/>
</dbReference>
<dbReference type="eggNOG" id="ENOG502RD82">
    <property type="taxonomic scope" value="Eukaryota"/>
</dbReference>
<evidence type="ECO:0000313" key="2">
    <source>
        <dbReference type="EMBL" id="CCX32755.1"/>
    </source>
</evidence>
<dbReference type="AlphaFoldDB" id="U4LTC6"/>
<evidence type="ECO:0008006" key="4">
    <source>
        <dbReference type="Google" id="ProtNLM"/>
    </source>
</evidence>
<dbReference type="GO" id="GO:0003677">
    <property type="term" value="F:DNA binding"/>
    <property type="evidence" value="ECO:0007669"/>
    <property type="project" value="InterPro"/>
</dbReference>
<protein>
    <recommendedName>
        <fullName evidence="4">Tyr recombinase domain-containing protein</fullName>
    </recommendedName>
</protein>
<dbReference type="STRING" id="1076935.U4LTC6"/>
<evidence type="ECO:0000256" key="1">
    <source>
        <dbReference type="ARBA" id="ARBA00023172"/>
    </source>
</evidence>
<dbReference type="PANTHER" id="PTHR34605:SF3">
    <property type="entry name" value="P CELL-TYPE AGGLUTINATION PROTEIN MAP4-LIKE-RELATED"/>
    <property type="match status" value="1"/>
</dbReference>
<evidence type="ECO:0000313" key="3">
    <source>
        <dbReference type="Proteomes" id="UP000018144"/>
    </source>
</evidence>
<sequence>MLYMYCDYRDKERRRPLFQRSNGRPFTRNYVIDSLRSLTAAQIPGHFSGHSFRRGAAATAQKAGLPQFQNQLLGRWKSDAFRAYVDADPSDITRLARRLHGITNNRS</sequence>
<organism evidence="2 3">
    <name type="scientific">Pyronema omphalodes (strain CBS 100304)</name>
    <name type="common">Pyronema confluens</name>
    <dbReference type="NCBI Taxonomy" id="1076935"/>
    <lineage>
        <taxon>Eukaryota</taxon>
        <taxon>Fungi</taxon>
        <taxon>Dikarya</taxon>
        <taxon>Ascomycota</taxon>
        <taxon>Pezizomycotina</taxon>
        <taxon>Pezizomycetes</taxon>
        <taxon>Pezizales</taxon>
        <taxon>Pyronemataceae</taxon>
        <taxon>Pyronema</taxon>
    </lineage>
</organism>
<dbReference type="Gene3D" id="1.10.443.10">
    <property type="entry name" value="Intergrase catalytic core"/>
    <property type="match status" value="1"/>
</dbReference>
<proteinExistence type="predicted"/>
<dbReference type="SUPFAM" id="SSF56349">
    <property type="entry name" value="DNA breaking-rejoining enzymes"/>
    <property type="match status" value="1"/>
</dbReference>
<dbReference type="EMBL" id="HF935907">
    <property type="protein sequence ID" value="CCX32755.1"/>
    <property type="molecule type" value="Genomic_DNA"/>
</dbReference>
<dbReference type="PANTHER" id="PTHR34605">
    <property type="entry name" value="PHAGE_INTEGRASE DOMAIN-CONTAINING PROTEIN"/>
    <property type="match status" value="1"/>
</dbReference>
<gene>
    <name evidence="2" type="ORF">PCON_13606</name>
</gene>
<dbReference type="GO" id="GO:0006310">
    <property type="term" value="P:DNA recombination"/>
    <property type="evidence" value="ECO:0007669"/>
    <property type="project" value="UniProtKB-KW"/>
</dbReference>
<reference evidence="2 3" key="1">
    <citation type="journal article" date="2013" name="PLoS Genet.">
        <title>The genome and development-dependent transcriptomes of Pyronema confluens: a window into fungal evolution.</title>
        <authorList>
            <person name="Traeger S."/>
            <person name="Altegoer F."/>
            <person name="Freitag M."/>
            <person name="Gabaldon T."/>
            <person name="Kempken F."/>
            <person name="Kumar A."/>
            <person name="Marcet-Houben M."/>
            <person name="Poggeler S."/>
            <person name="Stajich J.E."/>
            <person name="Nowrousian M."/>
        </authorList>
    </citation>
    <scope>NUCLEOTIDE SEQUENCE [LARGE SCALE GENOMIC DNA]</scope>
    <source>
        <strain evidence="3">CBS 100304</strain>
        <tissue evidence="2">Vegetative mycelium</tissue>
    </source>
</reference>
<dbReference type="InterPro" id="IPR011010">
    <property type="entry name" value="DNA_brk_join_enz"/>
</dbReference>
<keyword evidence="3" id="KW-1185">Reference proteome</keyword>
<dbReference type="InterPro" id="IPR052925">
    <property type="entry name" value="Phage_Integrase-like_Recomb"/>
</dbReference>
<accession>U4LTC6</accession>
<dbReference type="GO" id="GO:0015074">
    <property type="term" value="P:DNA integration"/>
    <property type="evidence" value="ECO:0007669"/>
    <property type="project" value="InterPro"/>
</dbReference>
<dbReference type="Proteomes" id="UP000018144">
    <property type="component" value="Unassembled WGS sequence"/>
</dbReference>
<name>U4LTC6_PYROM</name>
<keyword evidence="1" id="KW-0233">DNA recombination</keyword>